<dbReference type="Proteomes" id="UP001149079">
    <property type="component" value="Unassembled WGS sequence"/>
</dbReference>
<evidence type="ECO:0000313" key="2">
    <source>
        <dbReference type="EMBL" id="KAJ5120799.1"/>
    </source>
</evidence>
<reference evidence="2" key="1">
    <citation type="submission" date="2022-11" db="EMBL/GenBank/DDBJ databases">
        <authorList>
            <person name="Petersen C."/>
        </authorList>
    </citation>
    <scope>NUCLEOTIDE SEQUENCE</scope>
    <source>
        <strain evidence="2">IBT 22155</strain>
    </source>
</reference>
<name>A0A9W9GIB6_9EURO</name>
<dbReference type="GeneID" id="81410101"/>
<organism evidence="2 3">
    <name type="scientific">Penicillium bovifimosum</name>
    <dbReference type="NCBI Taxonomy" id="126998"/>
    <lineage>
        <taxon>Eukaryota</taxon>
        <taxon>Fungi</taxon>
        <taxon>Dikarya</taxon>
        <taxon>Ascomycota</taxon>
        <taxon>Pezizomycotina</taxon>
        <taxon>Eurotiomycetes</taxon>
        <taxon>Eurotiomycetidae</taxon>
        <taxon>Eurotiales</taxon>
        <taxon>Aspergillaceae</taxon>
        <taxon>Penicillium</taxon>
    </lineage>
</organism>
<dbReference type="GO" id="GO:0003887">
    <property type="term" value="F:DNA-directed DNA polymerase activity"/>
    <property type="evidence" value="ECO:0007669"/>
    <property type="project" value="TreeGrafter"/>
</dbReference>
<gene>
    <name evidence="2" type="ORF">N7515_010187</name>
</gene>
<dbReference type="AlphaFoldDB" id="A0A9W9GIB6"/>
<reference evidence="2" key="2">
    <citation type="journal article" date="2023" name="IMA Fungus">
        <title>Comparative genomic study of the Penicillium genus elucidates a diverse pangenome and 15 lateral gene transfer events.</title>
        <authorList>
            <person name="Petersen C."/>
            <person name="Sorensen T."/>
            <person name="Nielsen M.R."/>
            <person name="Sondergaard T.E."/>
            <person name="Sorensen J.L."/>
            <person name="Fitzpatrick D.A."/>
            <person name="Frisvad J.C."/>
            <person name="Nielsen K.L."/>
        </authorList>
    </citation>
    <scope>NUCLEOTIDE SEQUENCE</scope>
    <source>
        <strain evidence="2">IBT 22155</strain>
    </source>
</reference>
<dbReference type="RefSeq" id="XP_056517303.1">
    <property type="nucleotide sequence ID" value="XM_056670930.1"/>
</dbReference>
<protein>
    <recommendedName>
        <fullName evidence="4">DNA polymerase delta subunit 4</fullName>
    </recommendedName>
</protein>
<keyword evidence="3" id="KW-1185">Reference proteome</keyword>
<proteinExistence type="predicted"/>
<dbReference type="Pfam" id="PF04081">
    <property type="entry name" value="DNA_pol_delta_4"/>
    <property type="match status" value="1"/>
</dbReference>
<accession>A0A9W9GIB6</accession>
<dbReference type="PANTHER" id="PTHR14303">
    <property type="entry name" value="DNA POLYMERASE DELTA SUBUNIT 4"/>
    <property type="match status" value="1"/>
</dbReference>
<dbReference type="GO" id="GO:0000731">
    <property type="term" value="P:DNA synthesis involved in DNA repair"/>
    <property type="evidence" value="ECO:0007669"/>
    <property type="project" value="InterPro"/>
</dbReference>
<dbReference type="EMBL" id="JAPQKL010000008">
    <property type="protein sequence ID" value="KAJ5120799.1"/>
    <property type="molecule type" value="Genomic_DNA"/>
</dbReference>
<feature type="region of interest" description="Disordered" evidence="1">
    <location>
        <begin position="1"/>
        <end position="71"/>
    </location>
</feature>
<feature type="compositionally biased region" description="Polar residues" evidence="1">
    <location>
        <begin position="47"/>
        <end position="62"/>
    </location>
</feature>
<comment type="caution">
    <text evidence="2">The sequence shown here is derived from an EMBL/GenBank/DDBJ whole genome shotgun (WGS) entry which is preliminary data.</text>
</comment>
<dbReference type="OrthoDB" id="337486at2759"/>
<dbReference type="PANTHER" id="PTHR14303:SF0">
    <property type="entry name" value="DNA POLYMERASE DELTA SUBUNIT 4"/>
    <property type="match status" value="1"/>
</dbReference>
<dbReference type="InterPro" id="IPR007218">
    <property type="entry name" value="DNA_pol_delta_4"/>
</dbReference>
<dbReference type="GO" id="GO:0006261">
    <property type="term" value="P:DNA-templated DNA replication"/>
    <property type="evidence" value="ECO:0007669"/>
    <property type="project" value="TreeGrafter"/>
</dbReference>
<evidence type="ECO:0008006" key="4">
    <source>
        <dbReference type="Google" id="ProtNLM"/>
    </source>
</evidence>
<evidence type="ECO:0000313" key="3">
    <source>
        <dbReference type="Proteomes" id="UP001149079"/>
    </source>
</evidence>
<feature type="compositionally biased region" description="Polar residues" evidence="1">
    <location>
        <begin position="11"/>
        <end position="23"/>
    </location>
</feature>
<evidence type="ECO:0000256" key="1">
    <source>
        <dbReference type="SAM" id="MobiDB-lite"/>
    </source>
</evidence>
<dbReference type="GO" id="GO:0043625">
    <property type="term" value="C:delta DNA polymerase complex"/>
    <property type="evidence" value="ECO:0007669"/>
    <property type="project" value="TreeGrafter"/>
</dbReference>
<sequence length="188" mass="21000">MPPRRTGNRPAGSQPTLSFGSRTRVTKPVTAPSRNAKALDSPAPSLSDKSATGTPEPQQASVTPVEPSKPHVAELVVREQAAVEHQAPLSEEDKRALKLTKKDVWRYWQAQEQARKAPSVHQEDLDVEEKILRHFDLSSQYGPCIGIARVKRWRRANMLKLNPPIEVLTVLLKGKDTKERAYIDELLS</sequence>